<keyword evidence="10 12" id="KW-0067">ATP-binding</keyword>
<accession>A0AAU7DI14</accession>
<dbReference type="Gene3D" id="3.40.50.1260">
    <property type="entry name" value="Phosphoglycerate kinase, N-terminal domain"/>
    <property type="match status" value="2"/>
</dbReference>
<evidence type="ECO:0000256" key="7">
    <source>
        <dbReference type="ARBA" id="ARBA00022679"/>
    </source>
</evidence>
<dbReference type="InterPro" id="IPR015911">
    <property type="entry name" value="Phosphoglycerate_kinase_CS"/>
</dbReference>
<feature type="binding site" evidence="13">
    <location>
        <position position="159"/>
    </location>
    <ligand>
        <name>(2R)-3-phosphoglycerate</name>
        <dbReference type="ChEBI" id="CHEBI:58272"/>
    </ligand>
</feature>
<dbReference type="HAMAP" id="MF_00145">
    <property type="entry name" value="Phosphoglyc_kinase"/>
    <property type="match status" value="1"/>
</dbReference>
<comment type="catalytic activity">
    <reaction evidence="1 12 15">
        <text>(2R)-3-phosphoglycerate + ATP = (2R)-3-phospho-glyceroyl phosphate + ADP</text>
        <dbReference type="Rhea" id="RHEA:14801"/>
        <dbReference type="ChEBI" id="CHEBI:30616"/>
        <dbReference type="ChEBI" id="CHEBI:57604"/>
        <dbReference type="ChEBI" id="CHEBI:58272"/>
        <dbReference type="ChEBI" id="CHEBI:456216"/>
        <dbReference type="EC" id="2.7.2.3"/>
    </reaction>
</comment>
<dbReference type="CDD" id="cd00318">
    <property type="entry name" value="Phosphoglycerate_kinase"/>
    <property type="match status" value="1"/>
</dbReference>
<dbReference type="AlphaFoldDB" id="A0AAU7DI14"/>
<evidence type="ECO:0000256" key="1">
    <source>
        <dbReference type="ARBA" id="ARBA00000642"/>
    </source>
</evidence>
<evidence type="ECO:0000256" key="3">
    <source>
        <dbReference type="ARBA" id="ARBA00008982"/>
    </source>
</evidence>
<protein>
    <recommendedName>
        <fullName evidence="6 12">Phosphoglycerate kinase</fullName>
        <ecNumber evidence="5 12">2.7.2.3</ecNumber>
    </recommendedName>
</protein>
<evidence type="ECO:0000256" key="2">
    <source>
        <dbReference type="ARBA" id="ARBA00004838"/>
    </source>
</evidence>
<feature type="binding site" evidence="12 14">
    <location>
        <position position="333"/>
    </location>
    <ligand>
        <name>ATP</name>
        <dbReference type="ChEBI" id="CHEBI:30616"/>
    </ligand>
</feature>
<sequence length="405" mass="43538">MAKLSIRDIELKNKRVFIRVDFNVPLSEDGSTITDDTRIVATLPTIEYALRRHAKVILASHLGRPKGKPNPKYSLRPIVDRLRELLDKQIGESINVAFAPDCVGEIAEEMARQLESRQVLLLENLRFHAEEEANDPAFSKALASLAEVYCNDAFGSAHRAHASTEGITHFLKPAVAGLLMEKEITYLGKALEAPEKPFVAIIGGSKISGKIDVIDNLLDKVDTLVIVGGMAYTFQRALGVTTGKSLVEEDKIDMAKAALEKAKAKGVNLLLPVDNILADSFTPDAKTQPWDTSKDFPADWQGLDIGPKSVAAIEEVVSTARTIVWNGPAGVFEFPRFAVGTNAIAKAVAMNKAAISIIGGGDSVSAINKAGYADQVTHISTGGGASLEFLEGKKLPGVEALTDKK</sequence>
<feature type="binding site" evidence="12">
    <location>
        <position position="126"/>
    </location>
    <ligand>
        <name>substrate</name>
    </ligand>
</feature>
<evidence type="ECO:0000256" key="10">
    <source>
        <dbReference type="ARBA" id="ARBA00022840"/>
    </source>
</evidence>
<dbReference type="GO" id="GO:0006096">
    <property type="term" value="P:glycolytic process"/>
    <property type="evidence" value="ECO:0007669"/>
    <property type="project" value="UniProtKB-UniRule"/>
</dbReference>
<evidence type="ECO:0000256" key="13">
    <source>
        <dbReference type="PIRSR" id="PIRSR000724-1"/>
    </source>
</evidence>
<keyword evidence="9 12" id="KW-0418">Kinase</keyword>
<dbReference type="PANTHER" id="PTHR11406">
    <property type="entry name" value="PHOSPHOGLYCERATE KINASE"/>
    <property type="match status" value="1"/>
</dbReference>
<comment type="similarity">
    <text evidence="3 12 15">Belongs to the phosphoglycerate kinase family.</text>
</comment>
<dbReference type="InterPro" id="IPR036043">
    <property type="entry name" value="Phosphoglycerate_kinase_sf"/>
</dbReference>
<evidence type="ECO:0000256" key="15">
    <source>
        <dbReference type="RuleBase" id="RU000532"/>
    </source>
</evidence>
<feature type="binding site" evidence="13">
    <location>
        <position position="38"/>
    </location>
    <ligand>
        <name>(2R)-3-phosphoglycerate</name>
        <dbReference type="ChEBI" id="CHEBI:58272"/>
    </ligand>
</feature>
<feature type="binding site" evidence="12 13">
    <location>
        <begin position="21"/>
        <end position="23"/>
    </location>
    <ligand>
        <name>substrate</name>
    </ligand>
</feature>
<comment type="subcellular location">
    <subcellularLocation>
        <location evidence="12">Cytoplasm</location>
    </subcellularLocation>
</comment>
<name>A0AAU7DI14_9BACT</name>
<evidence type="ECO:0000256" key="9">
    <source>
        <dbReference type="ARBA" id="ARBA00022777"/>
    </source>
</evidence>
<reference evidence="16" key="1">
    <citation type="submission" date="2023-03" db="EMBL/GenBank/DDBJ databases">
        <title>Edaphobacter sp.</title>
        <authorList>
            <person name="Huber K.J."/>
            <person name="Papendorf J."/>
            <person name="Pilke C."/>
            <person name="Bunk B."/>
            <person name="Sproeer C."/>
            <person name="Pester M."/>
        </authorList>
    </citation>
    <scope>NUCLEOTIDE SEQUENCE</scope>
    <source>
        <strain evidence="16">DSM 110680</strain>
    </source>
</reference>
<dbReference type="PANTHER" id="PTHR11406:SF23">
    <property type="entry name" value="PHOSPHOGLYCERATE KINASE 1, CHLOROPLASTIC-RELATED"/>
    <property type="match status" value="1"/>
</dbReference>
<dbReference type="GO" id="GO:0005829">
    <property type="term" value="C:cytosol"/>
    <property type="evidence" value="ECO:0007669"/>
    <property type="project" value="UniProtKB-ARBA"/>
</dbReference>
<dbReference type="PRINTS" id="PR00477">
    <property type="entry name" value="PHGLYCKINASE"/>
</dbReference>
<dbReference type="SUPFAM" id="SSF53748">
    <property type="entry name" value="Phosphoglycerate kinase"/>
    <property type="match status" value="1"/>
</dbReference>
<feature type="binding site" evidence="12 14">
    <location>
        <begin position="360"/>
        <end position="363"/>
    </location>
    <ligand>
        <name>ATP</name>
        <dbReference type="ChEBI" id="CHEBI:30616"/>
    </ligand>
</feature>
<keyword evidence="12" id="KW-0963">Cytoplasm</keyword>
<evidence type="ECO:0000256" key="14">
    <source>
        <dbReference type="PIRSR" id="PIRSR000724-2"/>
    </source>
</evidence>
<dbReference type="PROSITE" id="PS00111">
    <property type="entry name" value="PGLYCERATE_KINASE"/>
    <property type="match status" value="1"/>
</dbReference>
<dbReference type="GO" id="GO:0043531">
    <property type="term" value="F:ADP binding"/>
    <property type="evidence" value="ECO:0007669"/>
    <property type="project" value="TreeGrafter"/>
</dbReference>
<dbReference type="GO" id="GO:0006094">
    <property type="term" value="P:gluconeogenesis"/>
    <property type="evidence" value="ECO:0007669"/>
    <property type="project" value="TreeGrafter"/>
</dbReference>
<keyword evidence="11 12" id="KW-0324">Glycolysis</keyword>
<evidence type="ECO:0000256" key="5">
    <source>
        <dbReference type="ARBA" id="ARBA00013061"/>
    </source>
</evidence>
<feature type="binding site" evidence="12">
    <location>
        <position position="38"/>
    </location>
    <ligand>
        <name>substrate</name>
    </ligand>
</feature>
<dbReference type="GO" id="GO:0005524">
    <property type="term" value="F:ATP binding"/>
    <property type="evidence" value="ECO:0007669"/>
    <property type="project" value="UniProtKB-KW"/>
</dbReference>
<proteinExistence type="inferred from homology"/>
<feature type="binding site" evidence="12 13">
    <location>
        <begin position="61"/>
        <end position="64"/>
    </location>
    <ligand>
        <name>substrate</name>
    </ligand>
</feature>
<dbReference type="FunFam" id="3.40.50.1260:FF:000003">
    <property type="entry name" value="Phosphoglycerate kinase"/>
    <property type="match status" value="1"/>
</dbReference>
<evidence type="ECO:0000256" key="8">
    <source>
        <dbReference type="ARBA" id="ARBA00022741"/>
    </source>
</evidence>
<evidence type="ECO:0000256" key="11">
    <source>
        <dbReference type="ARBA" id="ARBA00023152"/>
    </source>
</evidence>
<feature type="binding site" evidence="13">
    <location>
        <position position="126"/>
    </location>
    <ligand>
        <name>(2R)-3-phosphoglycerate</name>
        <dbReference type="ChEBI" id="CHEBI:58272"/>
    </ligand>
</feature>
<organism evidence="16">
    <name type="scientific">Telmatobacter sp. DSM 110680</name>
    <dbReference type="NCBI Taxonomy" id="3036704"/>
    <lineage>
        <taxon>Bacteria</taxon>
        <taxon>Pseudomonadati</taxon>
        <taxon>Acidobacteriota</taxon>
        <taxon>Terriglobia</taxon>
        <taxon>Terriglobales</taxon>
        <taxon>Acidobacteriaceae</taxon>
        <taxon>Telmatobacter</taxon>
    </lineage>
</organism>
<keyword evidence="8 12" id="KW-0547">Nucleotide-binding</keyword>
<dbReference type="GO" id="GO:0004618">
    <property type="term" value="F:phosphoglycerate kinase activity"/>
    <property type="evidence" value="ECO:0007669"/>
    <property type="project" value="UniProtKB-UniRule"/>
</dbReference>
<evidence type="ECO:0000256" key="4">
    <source>
        <dbReference type="ARBA" id="ARBA00011245"/>
    </source>
</evidence>
<feature type="binding site" evidence="12">
    <location>
        <position position="159"/>
    </location>
    <ligand>
        <name>substrate</name>
    </ligand>
</feature>
<dbReference type="Pfam" id="PF00162">
    <property type="entry name" value="PGK"/>
    <property type="match status" value="1"/>
</dbReference>
<feature type="binding site" evidence="12">
    <location>
        <position position="302"/>
    </location>
    <ligand>
        <name>ATP</name>
        <dbReference type="ChEBI" id="CHEBI:30616"/>
    </ligand>
</feature>
<keyword evidence="7 12" id="KW-0808">Transferase</keyword>
<evidence type="ECO:0000256" key="6">
    <source>
        <dbReference type="ARBA" id="ARBA00016471"/>
    </source>
</evidence>
<dbReference type="RefSeq" id="WP_348261929.1">
    <property type="nucleotide sequence ID" value="NZ_CP121196.1"/>
</dbReference>
<evidence type="ECO:0000313" key="16">
    <source>
        <dbReference type="EMBL" id="XBH16700.1"/>
    </source>
</evidence>
<dbReference type="InterPro" id="IPR015824">
    <property type="entry name" value="Phosphoglycerate_kinase_N"/>
</dbReference>
<feature type="binding site" evidence="12 14">
    <location>
        <position position="210"/>
    </location>
    <ligand>
        <name>ATP</name>
        <dbReference type="ChEBI" id="CHEBI:30616"/>
    </ligand>
</feature>
<dbReference type="EMBL" id="CP121196">
    <property type="protein sequence ID" value="XBH16700.1"/>
    <property type="molecule type" value="Genomic_DNA"/>
</dbReference>
<dbReference type="EC" id="2.7.2.3" evidence="5 12"/>
<dbReference type="InterPro" id="IPR001576">
    <property type="entry name" value="Phosphoglycerate_kinase"/>
</dbReference>
<dbReference type="FunFam" id="3.40.50.1260:FF:000006">
    <property type="entry name" value="Phosphoglycerate kinase"/>
    <property type="match status" value="1"/>
</dbReference>
<comment type="pathway">
    <text evidence="2 12">Carbohydrate degradation; glycolysis; pyruvate from D-glyceraldehyde 3-phosphate: step 2/5.</text>
</comment>
<dbReference type="PIRSF" id="PIRSF000724">
    <property type="entry name" value="Pgk"/>
    <property type="match status" value="1"/>
</dbReference>
<comment type="subunit">
    <text evidence="4 12">Monomer.</text>
</comment>
<gene>
    <name evidence="12" type="primary">pgk</name>
    <name evidence="16" type="ORF">P8935_19260</name>
</gene>
<evidence type="ECO:0000256" key="12">
    <source>
        <dbReference type="HAMAP-Rule" id="MF_00145"/>
    </source>
</evidence>